<accession>A0A0S4QEU9</accession>
<dbReference type="InterPro" id="IPR010679">
    <property type="entry name" value="DUF1254"/>
</dbReference>
<dbReference type="Pfam" id="PF06742">
    <property type="entry name" value="DUF1214"/>
    <property type="match status" value="2"/>
</dbReference>
<evidence type="ECO:0000313" key="5">
    <source>
        <dbReference type="Proteomes" id="UP000198802"/>
    </source>
</evidence>
<dbReference type="Gene3D" id="2.60.40.1610">
    <property type="entry name" value="Domain of unknown function DUF1254"/>
    <property type="match status" value="1"/>
</dbReference>
<name>A0A0S4QEU9_9ACTN</name>
<protein>
    <submittedName>
        <fullName evidence="4">Uncharacterized conserved protein</fullName>
    </submittedName>
</protein>
<dbReference type="AlphaFoldDB" id="A0A0S4QEU9"/>
<dbReference type="PANTHER" id="PTHR36509:SF3">
    <property type="entry name" value="SIGNAL PEPTIDE PROTEIN"/>
    <property type="match status" value="1"/>
</dbReference>
<reference evidence="5" key="1">
    <citation type="submission" date="2015-11" db="EMBL/GenBank/DDBJ databases">
        <authorList>
            <person name="Varghese N."/>
        </authorList>
    </citation>
    <scope>NUCLEOTIDE SEQUENCE [LARGE SCALE GENOMIC DNA]</scope>
    <source>
        <strain evidence="5">DSM 45899</strain>
    </source>
</reference>
<dbReference type="Pfam" id="PF06863">
    <property type="entry name" value="DUF1254"/>
    <property type="match status" value="1"/>
</dbReference>
<dbReference type="InterPro" id="IPR037049">
    <property type="entry name" value="DUF1214_C_sf"/>
</dbReference>
<organism evidence="4 5">
    <name type="scientific">Parafrankia irregularis</name>
    <dbReference type="NCBI Taxonomy" id="795642"/>
    <lineage>
        <taxon>Bacteria</taxon>
        <taxon>Bacillati</taxon>
        <taxon>Actinomycetota</taxon>
        <taxon>Actinomycetes</taxon>
        <taxon>Frankiales</taxon>
        <taxon>Frankiaceae</taxon>
        <taxon>Parafrankia</taxon>
    </lineage>
</organism>
<sequence length="497" mass="53822">MRADDQRVGLAAEAFSFGYPMVCAVRQIIRAAEEGIGPIRPVGFNTFAHQTDPPGPLSPFLNVNPDVLFSMAQVDLGPGPAVLRVPPAPGRYHVLAFYDPWLNVFAYLGTRTDTRTGGGNGNGRGHEVLLVPPGGDADLDADAGTGSGSRLVIEAPARVFSIVARFAFRGPQDLPAVRALQDQLTLSPLDPDARRPEGPPDRSKQVCDDLRFWEELRTWMRAFPPPPMEGEYARRFEALGLLADPSPYIDPDPTLAWSLRTGLRTGRDELERLADAGRRTNLGWASTLHEADYNLDRFGPGVRDDRAWEIPDRAQARIARALAARRPLGIVHAYEETAAHCAVDLEGHHLTGAHDYRLRLRPPPVDSFWTLTMYDEPDGYLVDNPLGRYSISSLDDLVHEPDGSIPVLIQSEPPRPEALSQSSSVPSGPQGPSASALRPVSTPRSTSAAGAAGAGAAGTANWLPAAGGDFRLVLRMYCPGEEVLRGAYSPPAIHRLD</sequence>
<evidence type="ECO:0000259" key="2">
    <source>
        <dbReference type="Pfam" id="PF06742"/>
    </source>
</evidence>
<dbReference type="InterPro" id="IPR037050">
    <property type="entry name" value="DUF1254_sf"/>
</dbReference>
<dbReference type="Proteomes" id="UP000198802">
    <property type="component" value="Unassembled WGS sequence"/>
</dbReference>
<feature type="domain" description="DUF1214" evidence="2">
    <location>
        <begin position="339"/>
        <end position="427"/>
    </location>
</feature>
<feature type="domain" description="DUF1254" evidence="3">
    <location>
        <begin position="44"/>
        <end position="188"/>
    </location>
</feature>
<proteinExistence type="predicted"/>
<dbReference type="Gene3D" id="2.60.120.600">
    <property type="entry name" value="Domain of unknown function DUF1214, C-terminal domain"/>
    <property type="match status" value="2"/>
</dbReference>
<dbReference type="RefSeq" id="WP_091271012.1">
    <property type="nucleotide sequence ID" value="NZ_FAOZ01000001.1"/>
</dbReference>
<dbReference type="EMBL" id="FAOZ01000001">
    <property type="protein sequence ID" value="CUU53981.1"/>
    <property type="molecule type" value="Genomic_DNA"/>
</dbReference>
<evidence type="ECO:0000259" key="3">
    <source>
        <dbReference type="Pfam" id="PF06863"/>
    </source>
</evidence>
<keyword evidence="5" id="KW-1185">Reference proteome</keyword>
<feature type="domain" description="DUF1214" evidence="2">
    <location>
        <begin position="457"/>
        <end position="480"/>
    </location>
</feature>
<gene>
    <name evidence="4" type="ORF">Ga0074812_101482</name>
</gene>
<dbReference type="PANTHER" id="PTHR36509">
    <property type="entry name" value="BLL3101 PROTEIN"/>
    <property type="match status" value="1"/>
</dbReference>
<dbReference type="SUPFAM" id="SSF160935">
    <property type="entry name" value="VPA0735-like"/>
    <property type="match status" value="2"/>
</dbReference>
<evidence type="ECO:0000313" key="4">
    <source>
        <dbReference type="EMBL" id="CUU53981.1"/>
    </source>
</evidence>
<feature type="compositionally biased region" description="Low complexity" evidence="1">
    <location>
        <begin position="418"/>
        <end position="437"/>
    </location>
</feature>
<feature type="region of interest" description="Disordered" evidence="1">
    <location>
        <begin position="404"/>
        <end position="454"/>
    </location>
</feature>
<dbReference type="InterPro" id="IPR010621">
    <property type="entry name" value="DUF1214"/>
</dbReference>
<evidence type="ECO:0000256" key="1">
    <source>
        <dbReference type="SAM" id="MobiDB-lite"/>
    </source>
</evidence>